<feature type="region of interest" description="Disordered" evidence="2">
    <location>
        <begin position="236"/>
        <end position="260"/>
    </location>
</feature>
<dbReference type="EMBL" id="JAUJLE010000800">
    <property type="protein sequence ID" value="KAK0950633.1"/>
    <property type="molecule type" value="Genomic_DNA"/>
</dbReference>
<feature type="compositionally biased region" description="Polar residues" evidence="2">
    <location>
        <begin position="40"/>
        <end position="49"/>
    </location>
</feature>
<keyword evidence="4" id="KW-1185">Reference proteome</keyword>
<accession>A0AAN6GZR6</accession>
<sequence>MDHSASSSLARLTQKRAIDDLSYSPVPSPKRTKSALANWRSWTSSNNTEIPIPAREAPDDWTPSTEHSKTPSASQEKLAARSPRHTYWDDIRAAQLEHPDGLDADEMVEWFAKYRPEVYQKRGKEGLKSSILSTCSLHANKKKPDIWKYQDKENARRRIWKLSNEELEAGQVLTSQSTHDASSGESPIDNIVLSNKEARLEVALWDRHQPLEAQPVQRTLTSSDMLTNTLVVSIEQAKSNSSSRETATTKSPPSFSGGQADMVAGMERSAMDNGEPEESNAQQPARVTQTCANVGNELIGMLPDALRNAHATPGDLERDGARRDEIYLGKLVVKMRQLKSELEVSQQEIKGNRNTLPEIEALALRANKTSEQAQQLEQQAEAARQAANDVAKELQAAREHEDRIAVREYELRQAEQQLQKLRSELAID</sequence>
<feature type="compositionally biased region" description="Polar residues" evidence="2">
    <location>
        <begin position="236"/>
        <end position="257"/>
    </location>
</feature>
<evidence type="ECO:0000313" key="4">
    <source>
        <dbReference type="Proteomes" id="UP001175353"/>
    </source>
</evidence>
<comment type="caution">
    <text evidence="3">The sequence shown here is derived from an EMBL/GenBank/DDBJ whole genome shotgun (WGS) entry which is preliminary data.</text>
</comment>
<proteinExistence type="predicted"/>
<feature type="region of interest" description="Disordered" evidence="2">
    <location>
        <begin position="1"/>
        <end position="83"/>
    </location>
</feature>
<feature type="compositionally biased region" description="Polar residues" evidence="2">
    <location>
        <begin position="62"/>
        <end position="75"/>
    </location>
</feature>
<keyword evidence="1" id="KW-0175">Coiled coil</keyword>
<evidence type="ECO:0000256" key="1">
    <source>
        <dbReference type="SAM" id="Coils"/>
    </source>
</evidence>
<dbReference type="AlphaFoldDB" id="A0AAN6GZR6"/>
<feature type="compositionally biased region" description="Polar residues" evidence="2">
    <location>
        <begin position="1"/>
        <end position="11"/>
    </location>
</feature>
<reference evidence="3" key="1">
    <citation type="submission" date="2023-06" db="EMBL/GenBank/DDBJ databases">
        <title>Black Yeasts Isolated from many extreme environments.</title>
        <authorList>
            <person name="Coleine C."/>
            <person name="Stajich J.E."/>
            <person name="Selbmann L."/>
        </authorList>
    </citation>
    <scope>NUCLEOTIDE SEQUENCE</scope>
    <source>
        <strain evidence="3">CCFEE 5200</strain>
    </source>
</reference>
<dbReference type="Proteomes" id="UP001175353">
    <property type="component" value="Unassembled WGS sequence"/>
</dbReference>
<gene>
    <name evidence="3" type="ORF">LTR91_025527</name>
</gene>
<evidence type="ECO:0000313" key="3">
    <source>
        <dbReference type="EMBL" id="KAK0950633.1"/>
    </source>
</evidence>
<organism evidence="3 4">
    <name type="scientific">Friedmanniomyces endolithicus</name>
    <dbReference type="NCBI Taxonomy" id="329885"/>
    <lineage>
        <taxon>Eukaryota</taxon>
        <taxon>Fungi</taxon>
        <taxon>Dikarya</taxon>
        <taxon>Ascomycota</taxon>
        <taxon>Pezizomycotina</taxon>
        <taxon>Dothideomycetes</taxon>
        <taxon>Dothideomycetidae</taxon>
        <taxon>Mycosphaerellales</taxon>
        <taxon>Teratosphaeriaceae</taxon>
        <taxon>Friedmanniomyces</taxon>
    </lineage>
</organism>
<evidence type="ECO:0000256" key="2">
    <source>
        <dbReference type="SAM" id="MobiDB-lite"/>
    </source>
</evidence>
<name>A0AAN6GZR6_9PEZI</name>
<protein>
    <submittedName>
        <fullName evidence="3">Uncharacterized protein</fullName>
    </submittedName>
</protein>
<feature type="coiled-coil region" evidence="1">
    <location>
        <begin position="328"/>
        <end position="424"/>
    </location>
</feature>